<proteinExistence type="predicted"/>
<evidence type="ECO:0000313" key="11">
    <source>
        <dbReference type="EMBL" id="AMW32962.1"/>
    </source>
</evidence>
<keyword evidence="4" id="KW-0808">Transferase</keyword>
<organism evidence="11 12">
    <name type="scientific">Fervidobacterium islandicum</name>
    <dbReference type="NCBI Taxonomy" id="2423"/>
    <lineage>
        <taxon>Bacteria</taxon>
        <taxon>Thermotogati</taxon>
        <taxon>Thermotogota</taxon>
        <taxon>Thermotogae</taxon>
        <taxon>Thermotogales</taxon>
        <taxon>Fervidobacteriaceae</taxon>
        <taxon>Fervidobacterium</taxon>
    </lineage>
</organism>
<dbReference type="PRINTS" id="PR00344">
    <property type="entry name" value="BCTRLSENSOR"/>
</dbReference>
<dbReference type="InterPro" id="IPR001789">
    <property type="entry name" value="Sig_transdc_resp-reg_receiver"/>
</dbReference>
<dbReference type="GO" id="GO:0004673">
    <property type="term" value="F:protein histidine kinase activity"/>
    <property type="evidence" value="ECO:0007669"/>
    <property type="project" value="UniProtKB-EC"/>
</dbReference>
<comment type="catalytic activity">
    <reaction evidence="1">
        <text>ATP + protein L-histidine = ADP + protein N-phospho-L-histidine.</text>
        <dbReference type="EC" id="2.7.13.3"/>
    </reaction>
</comment>
<evidence type="ECO:0000313" key="12">
    <source>
        <dbReference type="Proteomes" id="UP000093740"/>
    </source>
</evidence>
<evidence type="ECO:0000259" key="9">
    <source>
        <dbReference type="PROSITE" id="PS50110"/>
    </source>
</evidence>
<keyword evidence="3 7" id="KW-0597">Phosphoprotein</keyword>
<dbReference type="InterPro" id="IPR036641">
    <property type="entry name" value="HPT_dom_sf"/>
</dbReference>
<evidence type="ECO:0000259" key="8">
    <source>
        <dbReference type="PROSITE" id="PS50109"/>
    </source>
</evidence>
<dbReference type="PROSITE" id="PS50109">
    <property type="entry name" value="HIS_KIN"/>
    <property type="match status" value="1"/>
</dbReference>
<dbReference type="SMART" id="SM00448">
    <property type="entry name" value="REC"/>
    <property type="match status" value="1"/>
</dbReference>
<dbReference type="Gene3D" id="3.30.565.10">
    <property type="entry name" value="Histidine kinase-like ATPase, C-terminal domain"/>
    <property type="match status" value="1"/>
</dbReference>
<accession>A0AAI8GDC6</accession>
<feature type="modified residue" description="Phosphohistidine" evidence="6">
    <location>
        <position position="42"/>
    </location>
</feature>
<dbReference type="CDD" id="cd00088">
    <property type="entry name" value="HPT"/>
    <property type="match status" value="1"/>
</dbReference>
<dbReference type="AlphaFoldDB" id="A0AAI8GDC6"/>
<dbReference type="KEGG" id="fia:NA23_06650"/>
<dbReference type="InterPro" id="IPR011006">
    <property type="entry name" value="CheY-like_superfamily"/>
</dbReference>
<dbReference type="PANTHER" id="PTHR43395:SF1">
    <property type="entry name" value="CHEMOTAXIS PROTEIN CHEA"/>
    <property type="match status" value="1"/>
</dbReference>
<dbReference type="Pfam" id="PF00072">
    <property type="entry name" value="Response_reg"/>
    <property type="match status" value="1"/>
</dbReference>
<evidence type="ECO:0000256" key="5">
    <source>
        <dbReference type="ARBA" id="ARBA00022777"/>
    </source>
</evidence>
<dbReference type="SUPFAM" id="SSF55874">
    <property type="entry name" value="ATPase domain of HSP90 chaperone/DNA topoisomerase II/histidine kinase"/>
    <property type="match status" value="1"/>
</dbReference>
<dbReference type="Gene3D" id="3.40.50.2300">
    <property type="match status" value="1"/>
</dbReference>
<dbReference type="Pfam" id="PF02518">
    <property type="entry name" value="HATPase_c"/>
    <property type="match status" value="1"/>
</dbReference>
<evidence type="ECO:0000256" key="2">
    <source>
        <dbReference type="ARBA" id="ARBA00012438"/>
    </source>
</evidence>
<dbReference type="InterPro" id="IPR036890">
    <property type="entry name" value="HATPase_C_sf"/>
</dbReference>
<dbReference type="SMART" id="SM00387">
    <property type="entry name" value="HATPase_c"/>
    <property type="match status" value="1"/>
</dbReference>
<dbReference type="FunFam" id="3.30.565.10:FF:000016">
    <property type="entry name" value="Chemotaxis protein CheA, putative"/>
    <property type="match status" value="1"/>
</dbReference>
<dbReference type="InterPro" id="IPR003594">
    <property type="entry name" value="HATPase_dom"/>
</dbReference>
<feature type="domain" description="HPt" evidence="10">
    <location>
        <begin position="1"/>
        <end position="103"/>
    </location>
</feature>
<feature type="domain" description="Histidine kinase" evidence="8">
    <location>
        <begin position="134"/>
        <end position="354"/>
    </location>
</feature>
<evidence type="ECO:0000256" key="7">
    <source>
        <dbReference type="PROSITE-ProRule" id="PRU00169"/>
    </source>
</evidence>
<evidence type="ECO:0000256" key="3">
    <source>
        <dbReference type="ARBA" id="ARBA00022553"/>
    </source>
</evidence>
<dbReference type="RefSeq" id="WP_033191961.1">
    <property type="nucleotide sequence ID" value="NZ_CP014334.2"/>
</dbReference>
<dbReference type="GO" id="GO:0000160">
    <property type="term" value="P:phosphorelay signal transduction system"/>
    <property type="evidence" value="ECO:0007669"/>
    <property type="project" value="InterPro"/>
</dbReference>
<keyword evidence="5" id="KW-0418">Kinase</keyword>
<dbReference type="EMBL" id="CP014334">
    <property type="protein sequence ID" value="AMW32962.1"/>
    <property type="molecule type" value="Genomic_DNA"/>
</dbReference>
<keyword evidence="12" id="KW-1185">Reference proteome</keyword>
<reference evidence="11 12" key="1">
    <citation type="journal article" date="2015" name="Stand. Genomic Sci.">
        <title>Genome sequence of a native-feather degrading extremely thermophilic Eubacterium, Fervidobacterium islandicum AW-1.</title>
        <authorList>
            <person name="Lee Y.J."/>
            <person name="Jeong H."/>
            <person name="Park G.S."/>
            <person name="Kwak Y."/>
            <person name="Lee S.J."/>
            <person name="Lee S.J."/>
            <person name="Park M.K."/>
            <person name="Kim J.Y."/>
            <person name="Kang H.K."/>
            <person name="Shin J.H."/>
            <person name="Lee D.W."/>
        </authorList>
    </citation>
    <scope>NUCLEOTIDE SEQUENCE [LARGE SCALE GENOMIC DNA]</scope>
    <source>
        <strain evidence="11 12">AW-1</strain>
    </source>
</reference>
<sequence length="585" mass="66130">MDFLEIFLQELNEKGQEAINLIKAYIENKNPQVITEIYRLFHTIKGSASLVGFNGFKELFHRIEEYFKRQMSGEDVLTNEFMVRLLSIVPEVLKKTSDLTDEELQNYIDVLEGKKSAAQSTTFVTTAETLPVEILQELLSNTLSAENSLMREDPKNALREIRVVKQRIISLLQNAFYVKLKQVLSNFEVLVMQEAVANQKNVRLELQIGEERIEKKDTEMLLNMLVHLVRNAVAHGIETPEERLKKGKPEVGKITIRSYVQGSELFLEIEDDGKGLDFEKIREKARQKGLGNLRPEDVIFVPGFSTKEEADGTSGRGIGLDAVKNFAMARGGDVEVVTALGRGTKFIVHFPIKTFLVRVLVVEADELQFCLDVQDILELVSKPEITNNQVKYKDKLYDISFSCSNPRFAIITTSGKAILVNNLVGIFDGQVSNESYEIIKGFVKNIFVYPLPIISPEKFERAQALKESARKVLVIDDSVVTRTILGKFLTNFGYLVIEAQDGLEGIEKFKKENPDVVICDVEMPGIDGFETTRKIRELNKDVPVIIFSTLTNEQLAKGLEVGANAYLSKDEPPERLVRLIEKFLQ</sequence>
<dbReference type="SUPFAM" id="SSF52172">
    <property type="entry name" value="CheY-like"/>
    <property type="match status" value="1"/>
</dbReference>
<dbReference type="CDD" id="cd00156">
    <property type="entry name" value="REC"/>
    <property type="match status" value="1"/>
</dbReference>
<protein>
    <recommendedName>
        <fullName evidence="2">histidine kinase</fullName>
        <ecNumber evidence="2">2.7.13.3</ecNumber>
    </recommendedName>
</protein>
<feature type="domain" description="Response regulatory" evidence="9">
    <location>
        <begin position="471"/>
        <end position="584"/>
    </location>
</feature>
<gene>
    <name evidence="11" type="ORF">NA23_06650</name>
</gene>
<dbReference type="SUPFAM" id="SSF47226">
    <property type="entry name" value="Histidine-containing phosphotransfer domain, HPT domain"/>
    <property type="match status" value="1"/>
</dbReference>
<dbReference type="EC" id="2.7.13.3" evidence="2"/>
<dbReference type="PROSITE" id="PS50894">
    <property type="entry name" value="HPT"/>
    <property type="match status" value="1"/>
</dbReference>
<evidence type="ECO:0000259" key="10">
    <source>
        <dbReference type="PROSITE" id="PS50894"/>
    </source>
</evidence>
<dbReference type="InterPro" id="IPR008207">
    <property type="entry name" value="Sig_transdc_His_kin_Hpt_dom"/>
</dbReference>
<evidence type="ECO:0000256" key="1">
    <source>
        <dbReference type="ARBA" id="ARBA00000085"/>
    </source>
</evidence>
<dbReference type="Gene3D" id="1.20.120.160">
    <property type="entry name" value="HPT domain"/>
    <property type="match status" value="1"/>
</dbReference>
<dbReference type="InterPro" id="IPR005467">
    <property type="entry name" value="His_kinase_dom"/>
</dbReference>
<dbReference type="PANTHER" id="PTHR43395">
    <property type="entry name" value="SENSOR HISTIDINE KINASE CHEA"/>
    <property type="match status" value="1"/>
</dbReference>
<evidence type="ECO:0000256" key="6">
    <source>
        <dbReference type="PROSITE-ProRule" id="PRU00110"/>
    </source>
</evidence>
<name>A0AAI8GDC6_FERIS</name>
<feature type="modified residue" description="4-aspartylphosphate" evidence="7">
    <location>
        <position position="520"/>
    </location>
</feature>
<dbReference type="Pfam" id="PF01627">
    <property type="entry name" value="Hpt"/>
    <property type="match status" value="1"/>
</dbReference>
<evidence type="ECO:0000256" key="4">
    <source>
        <dbReference type="ARBA" id="ARBA00022679"/>
    </source>
</evidence>
<dbReference type="Proteomes" id="UP000093740">
    <property type="component" value="Chromosome"/>
</dbReference>
<dbReference type="InterPro" id="IPR004358">
    <property type="entry name" value="Sig_transdc_His_kin-like_C"/>
</dbReference>
<dbReference type="PROSITE" id="PS50110">
    <property type="entry name" value="RESPONSE_REGULATORY"/>
    <property type="match status" value="1"/>
</dbReference>
<dbReference type="InterPro" id="IPR051315">
    <property type="entry name" value="Bact_Chemotaxis_CheA"/>
</dbReference>